<organism evidence="2 3">
    <name type="scientific">Coccomyxa viridis</name>
    <dbReference type="NCBI Taxonomy" id="1274662"/>
    <lineage>
        <taxon>Eukaryota</taxon>
        <taxon>Viridiplantae</taxon>
        <taxon>Chlorophyta</taxon>
        <taxon>core chlorophytes</taxon>
        <taxon>Trebouxiophyceae</taxon>
        <taxon>Trebouxiophyceae incertae sedis</taxon>
        <taxon>Coccomyxaceae</taxon>
        <taxon>Coccomyxa</taxon>
    </lineage>
</organism>
<comment type="caution">
    <text evidence="2">The sequence shown here is derived from an EMBL/GenBank/DDBJ whole genome shotgun (WGS) entry which is preliminary data.</text>
</comment>
<sequence>MKLSTIASTLFVALLLCAPLQLMARTTETEDAVDVPHRPSITFAFPTFLELDDVLESAAKDMRHRKALRTREGFRRR</sequence>
<feature type="chain" id="PRO_5043684835" evidence="1">
    <location>
        <begin position="25"/>
        <end position="77"/>
    </location>
</feature>
<gene>
    <name evidence="2" type="ORF">CVIRNUC_003625</name>
</gene>
<proteinExistence type="predicted"/>
<keyword evidence="1" id="KW-0732">Signal</keyword>
<reference evidence="2 3" key="1">
    <citation type="submission" date="2023-10" db="EMBL/GenBank/DDBJ databases">
        <authorList>
            <person name="Maclean D."/>
            <person name="Macfadyen A."/>
        </authorList>
    </citation>
    <scope>NUCLEOTIDE SEQUENCE [LARGE SCALE GENOMIC DNA]</scope>
</reference>
<name>A0AAV1I260_9CHLO</name>
<protein>
    <submittedName>
        <fullName evidence="2">Uncharacterized protein</fullName>
    </submittedName>
</protein>
<dbReference type="AlphaFoldDB" id="A0AAV1I260"/>
<feature type="signal peptide" evidence="1">
    <location>
        <begin position="1"/>
        <end position="24"/>
    </location>
</feature>
<evidence type="ECO:0000313" key="3">
    <source>
        <dbReference type="Proteomes" id="UP001314263"/>
    </source>
</evidence>
<dbReference type="Proteomes" id="UP001314263">
    <property type="component" value="Unassembled WGS sequence"/>
</dbReference>
<evidence type="ECO:0000313" key="2">
    <source>
        <dbReference type="EMBL" id="CAK0769040.1"/>
    </source>
</evidence>
<accession>A0AAV1I260</accession>
<evidence type="ECO:0000256" key="1">
    <source>
        <dbReference type="SAM" id="SignalP"/>
    </source>
</evidence>
<dbReference type="EMBL" id="CAUYUE010000004">
    <property type="protein sequence ID" value="CAK0769040.1"/>
    <property type="molecule type" value="Genomic_DNA"/>
</dbReference>
<keyword evidence="3" id="KW-1185">Reference proteome</keyword>